<evidence type="ECO:0000256" key="1">
    <source>
        <dbReference type="ARBA" id="ARBA00022553"/>
    </source>
</evidence>
<evidence type="ECO:0000313" key="6">
    <source>
        <dbReference type="Proteomes" id="UP001596501"/>
    </source>
</evidence>
<name>A0ABW2QKH7_9BURK</name>
<dbReference type="PROSITE" id="PS50110">
    <property type="entry name" value="RESPONSE_REGULATORY"/>
    <property type="match status" value="1"/>
</dbReference>
<dbReference type="SUPFAM" id="SSF52172">
    <property type="entry name" value="CheY-like"/>
    <property type="match status" value="1"/>
</dbReference>
<dbReference type="PANTHER" id="PTHR45339">
    <property type="entry name" value="HYBRID SIGNAL TRANSDUCTION HISTIDINE KINASE J"/>
    <property type="match status" value="1"/>
</dbReference>
<dbReference type="PANTHER" id="PTHR45339:SF1">
    <property type="entry name" value="HYBRID SIGNAL TRANSDUCTION HISTIDINE KINASE J"/>
    <property type="match status" value="1"/>
</dbReference>
<dbReference type="SMART" id="SM00448">
    <property type="entry name" value="REC"/>
    <property type="match status" value="1"/>
</dbReference>
<reference evidence="6" key="1">
    <citation type="journal article" date="2019" name="Int. J. Syst. Evol. Microbiol.">
        <title>The Global Catalogue of Microorganisms (GCM) 10K type strain sequencing project: providing services to taxonomists for standard genome sequencing and annotation.</title>
        <authorList>
            <consortium name="The Broad Institute Genomics Platform"/>
            <consortium name="The Broad Institute Genome Sequencing Center for Infectious Disease"/>
            <person name="Wu L."/>
            <person name="Ma J."/>
        </authorList>
    </citation>
    <scope>NUCLEOTIDE SEQUENCE [LARGE SCALE GENOMIC DNA]</scope>
    <source>
        <strain evidence="6">CGMCC 1.12371</strain>
    </source>
</reference>
<dbReference type="EMBL" id="JBHTCA010000009">
    <property type="protein sequence ID" value="MFC7409909.1"/>
    <property type="molecule type" value="Genomic_DNA"/>
</dbReference>
<feature type="modified residue" description="4-aspartylphosphate" evidence="3">
    <location>
        <position position="53"/>
    </location>
</feature>
<keyword evidence="6" id="KW-1185">Reference proteome</keyword>
<accession>A0ABW2QKH7</accession>
<evidence type="ECO:0000259" key="4">
    <source>
        <dbReference type="PROSITE" id="PS50110"/>
    </source>
</evidence>
<evidence type="ECO:0000256" key="2">
    <source>
        <dbReference type="ARBA" id="ARBA00023012"/>
    </source>
</evidence>
<dbReference type="InterPro" id="IPR001789">
    <property type="entry name" value="Sig_transdc_resp-reg_receiver"/>
</dbReference>
<dbReference type="InterPro" id="IPR011006">
    <property type="entry name" value="CheY-like_superfamily"/>
</dbReference>
<keyword evidence="2" id="KW-0902">Two-component regulatory system</keyword>
<dbReference type="RefSeq" id="WP_382224202.1">
    <property type="nucleotide sequence ID" value="NZ_JBHTCA010000009.1"/>
</dbReference>
<keyword evidence="1 3" id="KW-0597">Phosphoprotein</keyword>
<evidence type="ECO:0000313" key="5">
    <source>
        <dbReference type="EMBL" id="MFC7409909.1"/>
    </source>
</evidence>
<dbReference type="Pfam" id="PF00072">
    <property type="entry name" value="Response_reg"/>
    <property type="match status" value="1"/>
</dbReference>
<proteinExistence type="predicted"/>
<dbReference type="Gene3D" id="3.40.50.2300">
    <property type="match status" value="1"/>
</dbReference>
<protein>
    <submittedName>
        <fullName evidence="5">Response regulator</fullName>
    </submittedName>
</protein>
<gene>
    <name evidence="5" type="ORF">ACFQPB_13650</name>
</gene>
<dbReference type="Proteomes" id="UP001596501">
    <property type="component" value="Unassembled WGS sequence"/>
</dbReference>
<comment type="caution">
    <text evidence="5">The sequence shown here is derived from an EMBL/GenBank/DDBJ whole genome shotgun (WGS) entry which is preliminary data.</text>
</comment>
<evidence type="ECO:0000256" key="3">
    <source>
        <dbReference type="PROSITE-ProRule" id="PRU00169"/>
    </source>
</evidence>
<feature type="domain" description="Response regulatory" evidence="4">
    <location>
        <begin position="4"/>
        <end position="120"/>
    </location>
</feature>
<sequence>MACRVLLVEDNPASLELMRYLLHSGGYQTLLANNGQEALEHLSRALPDLVLTDIQMPVLDGYELLSHIRSNPRTRGLLVVALTAYSMPGDHERVIGAGFDGYMSKPIDPETILDELRHFLGRSAAGGTCGDLD</sequence>
<organism evidence="5 6">
    <name type="scientific">Hydrogenophaga atypica</name>
    <dbReference type="NCBI Taxonomy" id="249409"/>
    <lineage>
        <taxon>Bacteria</taxon>
        <taxon>Pseudomonadati</taxon>
        <taxon>Pseudomonadota</taxon>
        <taxon>Betaproteobacteria</taxon>
        <taxon>Burkholderiales</taxon>
        <taxon>Comamonadaceae</taxon>
        <taxon>Hydrogenophaga</taxon>
    </lineage>
</organism>